<sequence>MDWIGFVVGILCVIVAVLIIASFYFYNVAIKRNKKQFLKNNKDLEQPDHPSDDVEVVEITEEHIQPTPVFDADWVNSQSFETWQLTSEDGLKLVGYYIPAKIKTNKTVLLAHGYTSQGKDMGGFAKFYYERLGYNVFMPDSRGHGASEGNYIGFGWIDRKDYLLWIKEVINKIGNNAQIVLHGISMGGAAVMMISGEKLPEQVKVIIEDCGYTSVEDELKYQLKRMYKLPSFPILQTTSLLTKVRAGYHFHEASSLKQLENNNTPMLFIHGDADTFVPSEMVWQVYDACKAEKDVLIIEGAAHGMAFSVGRSIYEKKVTEFIANYIN</sequence>
<evidence type="ECO:0000256" key="1">
    <source>
        <dbReference type="SAM" id="Phobius"/>
    </source>
</evidence>
<dbReference type="Pfam" id="PF00326">
    <property type="entry name" value="Peptidase_S9"/>
    <property type="match status" value="1"/>
</dbReference>
<gene>
    <name evidence="3" type="ORF">ACFSJH_05395</name>
</gene>
<proteinExistence type="predicted"/>
<dbReference type="PANTHER" id="PTHR43358:SF4">
    <property type="entry name" value="ALPHA_BETA HYDROLASE FOLD-1 DOMAIN-CONTAINING PROTEIN"/>
    <property type="match status" value="1"/>
</dbReference>
<keyword evidence="1" id="KW-0472">Membrane</keyword>
<feature type="transmembrane region" description="Helical" evidence="1">
    <location>
        <begin position="6"/>
        <end position="26"/>
    </location>
</feature>
<dbReference type="RefSeq" id="WP_377770193.1">
    <property type="nucleotide sequence ID" value="NZ_JBHUHO010000013.1"/>
</dbReference>
<evidence type="ECO:0000313" key="3">
    <source>
        <dbReference type="EMBL" id="MFD2115169.1"/>
    </source>
</evidence>
<feature type="domain" description="Peptidase S9 prolyl oligopeptidase catalytic" evidence="2">
    <location>
        <begin position="130"/>
        <end position="326"/>
    </location>
</feature>
<reference evidence="4" key="1">
    <citation type="journal article" date="2019" name="Int. J. Syst. Evol. Microbiol.">
        <title>The Global Catalogue of Microorganisms (GCM) 10K type strain sequencing project: providing services to taxonomists for standard genome sequencing and annotation.</title>
        <authorList>
            <consortium name="The Broad Institute Genomics Platform"/>
            <consortium name="The Broad Institute Genome Sequencing Center for Infectious Disease"/>
            <person name="Wu L."/>
            <person name="Ma J."/>
        </authorList>
    </citation>
    <scope>NUCLEOTIDE SEQUENCE [LARGE SCALE GENOMIC DNA]</scope>
    <source>
        <strain evidence="4">GH52</strain>
    </source>
</reference>
<protein>
    <submittedName>
        <fullName evidence="3">Alpha/beta fold hydrolase</fullName>
    </submittedName>
</protein>
<dbReference type="EMBL" id="JBHUHO010000013">
    <property type="protein sequence ID" value="MFD2115169.1"/>
    <property type="molecule type" value="Genomic_DNA"/>
</dbReference>
<dbReference type="Gene3D" id="3.40.50.1820">
    <property type="entry name" value="alpha/beta hydrolase"/>
    <property type="match status" value="1"/>
</dbReference>
<dbReference type="InterPro" id="IPR029058">
    <property type="entry name" value="AB_hydrolase_fold"/>
</dbReference>
<dbReference type="PANTHER" id="PTHR43358">
    <property type="entry name" value="ALPHA/BETA-HYDROLASE"/>
    <property type="match status" value="1"/>
</dbReference>
<dbReference type="GO" id="GO:0016787">
    <property type="term" value="F:hydrolase activity"/>
    <property type="evidence" value="ECO:0007669"/>
    <property type="project" value="UniProtKB-KW"/>
</dbReference>
<dbReference type="Proteomes" id="UP001597362">
    <property type="component" value="Unassembled WGS sequence"/>
</dbReference>
<dbReference type="SUPFAM" id="SSF53474">
    <property type="entry name" value="alpha/beta-Hydrolases"/>
    <property type="match status" value="1"/>
</dbReference>
<keyword evidence="4" id="KW-1185">Reference proteome</keyword>
<name>A0ABW4YI28_9BACL</name>
<organism evidence="3 4">
    <name type="scientific">Paenibacillus yanchengensis</name>
    <dbReference type="NCBI Taxonomy" id="2035833"/>
    <lineage>
        <taxon>Bacteria</taxon>
        <taxon>Bacillati</taxon>
        <taxon>Bacillota</taxon>
        <taxon>Bacilli</taxon>
        <taxon>Bacillales</taxon>
        <taxon>Paenibacillaceae</taxon>
        <taxon>Paenibacillus</taxon>
    </lineage>
</organism>
<dbReference type="InterPro" id="IPR001375">
    <property type="entry name" value="Peptidase_S9_cat"/>
</dbReference>
<evidence type="ECO:0000313" key="4">
    <source>
        <dbReference type="Proteomes" id="UP001597362"/>
    </source>
</evidence>
<dbReference type="InterPro" id="IPR052920">
    <property type="entry name" value="DNA-binding_regulatory"/>
</dbReference>
<evidence type="ECO:0000259" key="2">
    <source>
        <dbReference type="Pfam" id="PF00326"/>
    </source>
</evidence>
<keyword evidence="1" id="KW-0812">Transmembrane</keyword>
<comment type="caution">
    <text evidence="3">The sequence shown here is derived from an EMBL/GenBank/DDBJ whole genome shotgun (WGS) entry which is preliminary data.</text>
</comment>
<keyword evidence="1" id="KW-1133">Transmembrane helix</keyword>
<accession>A0ABW4YI28</accession>
<keyword evidence="3" id="KW-0378">Hydrolase</keyword>